<evidence type="ECO:0000256" key="1">
    <source>
        <dbReference type="SAM" id="MobiDB-lite"/>
    </source>
</evidence>
<sequence length="261" mass="29079">MHSGFTLVSFKDEVTRNVILETGVIQFDEKPVILRPWSEDMDTARMVKSVPVWVRLNGLGLQYWGKKNLSALVSTIGKPIMADKVTLQRSMIKYARVLVDVEIKDEPPKTISFVNEKEQLVEQPIEYEWLPTKCAACDLLGHTVVNCNKGKPVIWRKNQQGAKAKPVKNNAEKEQEPPENPTAILGDDKWLSEGNLDVSEGNKVAEMISNPSSNETWVTPRKRGSKSIIQPMLRADCSNGYDVLGEVDGGLVTDLSIHPNG</sequence>
<accession>A0A803Q2T4</accession>
<dbReference type="Proteomes" id="UP000596661">
    <property type="component" value="Chromosome 7"/>
</dbReference>
<reference evidence="2" key="2">
    <citation type="submission" date="2021-03" db="UniProtKB">
        <authorList>
            <consortium name="EnsemblPlants"/>
        </authorList>
    </citation>
    <scope>IDENTIFICATION</scope>
</reference>
<dbReference type="EMBL" id="UZAU01000668">
    <property type="status" value="NOT_ANNOTATED_CDS"/>
    <property type="molecule type" value="Genomic_DNA"/>
</dbReference>
<dbReference type="EnsemblPlants" id="evm.model.07.1485">
    <property type="protein sequence ID" value="cds.evm.model.07.1485"/>
    <property type="gene ID" value="evm.TU.07.1485"/>
</dbReference>
<name>A0A803Q2T4_CANSA</name>
<dbReference type="Gramene" id="evm.model.07.1485">
    <property type="protein sequence ID" value="cds.evm.model.07.1485"/>
    <property type="gene ID" value="evm.TU.07.1485"/>
</dbReference>
<keyword evidence="3" id="KW-1185">Reference proteome</keyword>
<dbReference type="OMA" id="DTIVPCK"/>
<dbReference type="AlphaFoldDB" id="A0A803Q2T4"/>
<evidence type="ECO:0008006" key="4">
    <source>
        <dbReference type="Google" id="ProtNLM"/>
    </source>
</evidence>
<protein>
    <recommendedName>
        <fullName evidence="4">DUF4283 domain-containing protein</fullName>
    </recommendedName>
</protein>
<dbReference type="PANTHER" id="PTHR31286">
    <property type="entry name" value="GLYCINE-RICH CELL WALL STRUCTURAL PROTEIN 1.8-LIKE"/>
    <property type="match status" value="1"/>
</dbReference>
<evidence type="ECO:0000313" key="2">
    <source>
        <dbReference type="EnsemblPlants" id="cds.evm.model.07.1485"/>
    </source>
</evidence>
<organism evidence="2 3">
    <name type="scientific">Cannabis sativa</name>
    <name type="common">Hemp</name>
    <name type="synonym">Marijuana</name>
    <dbReference type="NCBI Taxonomy" id="3483"/>
    <lineage>
        <taxon>Eukaryota</taxon>
        <taxon>Viridiplantae</taxon>
        <taxon>Streptophyta</taxon>
        <taxon>Embryophyta</taxon>
        <taxon>Tracheophyta</taxon>
        <taxon>Spermatophyta</taxon>
        <taxon>Magnoliopsida</taxon>
        <taxon>eudicotyledons</taxon>
        <taxon>Gunneridae</taxon>
        <taxon>Pentapetalae</taxon>
        <taxon>rosids</taxon>
        <taxon>fabids</taxon>
        <taxon>Rosales</taxon>
        <taxon>Cannabaceae</taxon>
        <taxon>Cannabis</taxon>
    </lineage>
</organism>
<evidence type="ECO:0000313" key="3">
    <source>
        <dbReference type="Proteomes" id="UP000596661"/>
    </source>
</evidence>
<feature type="region of interest" description="Disordered" evidence="1">
    <location>
        <begin position="158"/>
        <end position="187"/>
    </location>
</feature>
<dbReference type="InterPro" id="IPR040256">
    <property type="entry name" value="At4g02000-like"/>
</dbReference>
<proteinExistence type="predicted"/>
<dbReference type="PANTHER" id="PTHR31286:SF165">
    <property type="entry name" value="DUF4283 DOMAIN-CONTAINING PROTEIN"/>
    <property type="match status" value="1"/>
</dbReference>
<reference evidence="2" key="1">
    <citation type="submission" date="2018-11" db="EMBL/GenBank/DDBJ databases">
        <authorList>
            <person name="Grassa J C."/>
        </authorList>
    </citation>
    <scope>NUCLEOTIDE SEQUENCE [LARGE SCALE GENOMIC DNA]</scope>
</reference>